<comment type="subcellular location">
    <subcellularLocation>
        <location evidence="1">Membrane</location>
        <topology evidence="1">Single-pass membrane protein</topology>
    </subcellularLocation>
</comment>
<protein>
    <submittedName>
        <fullName evidence="6">LemA family protein</fullName>
    </submittedName>
</protein>
<evidence type="ECO:0000256" key="3">
    <source>
        <dbReference type="ARBA" id="ARBA00022692"/>
    </source>
</evidence>
<dbReference type="SUPFAM" id="SSF140478">
    <property type="entry name" value="LemA-like"/>
    <property type="match status" value="1"/>
</dbReference>
<comment type="similarity">
    <text evidence="2">Belongs to the LemA family.</text>
</comment>
<evidence type="ECO:0000313" key="7">
    <source>
        <dbReference type="Proteomes" id="UP000824193"/>
    </source>
</evidence>
<dbReference type="InterPro" id="IPR023353">
    <property type="entry name" value="LemA-like_dom_sf"/>
</dbReference>
<dbReference type="Pfam" id="PF04011">
    <property type="entry name" value="LemA"/>
    <property type="match status" value="1"/>
</dbReference>
<dbReference type="EMBL" id="DXFW01000039">
    <property type="protein sequence ID" value="HIX06732.1"/>
    <property type="molecule type" value="Genomic_DNA"/>
</dbReference>
<organism evidence="6 7">
    <name type="scientific">Candidatus Allofournierella pullicola</name>
    <dbReference type="NCBI Taxonomy" id="2838596"/>
    <lineage>
        <taxon>Bacteria</taxon>
        <taxon>Bacillati</taxon>
        <taxon>Bacillota</taxon>
        <taxon>Clostridia</taxon>
        <taxon>Eubacteriales</taxon>
        <taxon>Oscillospiraceae</taxon>
        <taxon>Allofournierella</taxon>
    </lineage>
</organism>
<accession>A0A9D2AFB1</accession>
<dbReference type="GO" id="GO:0016020">
    <property type="term" value="C:membrane"/>
    <property type="evidence" value="ECO:0007669"/>
    <property type="project" value="UniProtKB-SubCell"/>
</dbReference>
<gene>
    <name evidence="6" type="ORF">H9865_11655</name>
</gene>
<evidence type="ECO:0000256" key="4">
    <source>
        <dbReference type="ARBA" id="ARBA00022989"/>
    </source>
</evidence>
<keyword evidence="4" id="KW-1133">Transmembrane helix</keyword>
<keyword evidence="5" id="KW-0472">Membrane</keyword>
<evidence type="ECO:0000256" key="2">
    <source>
        <dbReference type="ARBA" id="ARBA00008854"/>
    </source>
</evidence>
<keyword evidence="3" id="KW-0812">Transmembrane</keyword>
<evidence type="ECO:0000313" key="6">
    <source>
        <dbReference type="EMBL" id="HIX06732.1"/>
    </source>
</evidence>
<reference evidence="6" key="1">
    <citation type="journal article" date="2021" name="PeerJ">
        <title>Extensive microbial diversity within the chicken gut microbiome revealed by metagenomics and culture.</title>
        <authorList>
            <person name="Gilroy R."/>
            <person name="Ravi A."/>
            <person name="Getino M."/>
            <person name="Pursley I."/>
            <person name="Horton D.L."/>
            <person name="Alikhan N.F."/>
            <person name="Baker D."/>
            <person name="Gharbi K."/>
            <person name="Hall N."/>
            <person name="Watson M."/>
            <person name="Adriaenssens E.M."/>
            <person name="Foster-Nyarko E."/>
            <person name="Jarju S."/>
            <person name="Secka A."/>
            <person name="Antonio M."/>
            <person name="Oren A."/>
            <person name="Chaudhuri R.R."/>
            <person name="La Ragione R."/>
            <person name="Hildebrand F."/>
            <person name="Pallen M.J."/>
        </authorList>
    </citation>
    <scope>NUCLEOTIDE SEQUENCE</scope>
    <source>
        <strain evidence="6">2239</strain>
    </source>
</reference>
<comment type="caution">
    <text evidence="6">The sequence shown here is derived from an EMBL/GenBank/DDBJ whole genome shotgun (WGS) entry which is preliminary data.</text>
</comment>
<dbReference type="AlphaFoldDB" id="A0A9D2AFB1"/>
<sequence length="188" mass="19188">MKGPCKLEQLLPAPLKNKAVAVAAACLLAAGSVFGVGGAKLAAYESSTAAAFSDGMYSIAADLDARLNSAANLTTVAGKVSGVSAETIDGVNSAIGAVNAAEGPAAKAAADAQLDAAVNALYDEAVKLADTNQYDLLAGELAEFNARGNTIRNNDYNSRAQEFNDTLSGQPAKLIGALWGIEEAEYYR</sequence>
<reference evidence="6" key="2">
    <citation type="submission" date="2021-04" db="EMBL/GenBank/DDBJ databases">
        <authorList>
            <person name="Gilroy R."/>
        </authorList>
    </citation>
    <scope>NUCLEOTIDE SEQUENCE</scope>
    <source>
        <strain evidence="6">2239</strain>
    </source>
</reference>
<dbReference type="Proteomes" id="UP000824193">
    <property type="component" value="Unassembled WGS sequence"/>
</dbReference>
<evidence type="ECO:0000256" key="1">
    <source>
        <dbReference type="ARBA" id="ARBA00004167"/>
    </source>
</evidence>
<name>A0A9D2AFB1_9FIRM</name>
<dbReference type="InterPro" id="IPR007156">
    <property type="entry name" value="MamQ_LemA"/>
</dbReference>
<proteinExistence type="inferred from homology"/>
<dbReference type="Gene3D" id="1.20.1440.20">
    <property type="entry name" value="LemA-like domain"/>
    <property type="match status" value="1"/>
</dbReference>
<evidence type="ECO:0000256" key="5">
    <source>
        <dbReference type="ARBA" id="ARBA00023136"/>
    </source>
</evidence>